<evidence type="ECO:0000256" key="1">
    <source>
        <dbReference type="SAM" id="Phobius"/>
    </source>
</evidence>
<feature type="transmembrane region" description="Helical" evidence="1">
    <location>
        <begin position="39"/>
        <end position="69"/>
    </location>
</feature>
<dbReference type="Proteomes" id="UP001218246">
    <property type="component" value="Unassembled WGS sequence"/>
</dbReference>
<reference evidence="2 3" key="1">
    <citation type="submission" date="2023-04" db="EMBL/GenBank/DDBJ databases">
        <title>Ectobacillus antri isolated from activated sludge.</title>
        <authorList>
            <person name="Yan P."/>
            <person name="Liu X."/>
        </authorList>
    </citation>
    <scope>NUCLEOTIDE SEQUENCE [LARGE SCALE GENOMIC DNA]</scope>
    <source>
        <strain evidence="2 3">C18H</strain>
    </source>
</reference>
<dbReference type="RefSeq" id="WP_124562994.1">
    <property type="nucleotide sequence ID" value="NZ_JARRRY010000004.1"/>
</dbReference>
<proteinExistence type="predicted"/>
<comment type="caution">
    <text evidence="2">The sequence shown here is derived from an EMBL/GenBank/DDBJ whole genome shotgun (WGS) entry which is preliminary data.</text>
</comment>
<protein>
    <submittedName>
        <fullName evidence="2">Imidazole glycerol phosphate synthase</fullName>
    </submittedName>
</protein>
<dbReference type="EMBL" id="JARULN010000007">
    <property type="protein sequence ID" value="MDG5754208.1"/>
    <property type="molecule type" value="Genomic_DNA"/>
</dbReference>
<organism evidence="2 3">
    <name type="scientific">Ectobacillus antri</name>
    <dbReference type="NCBI Taxonomy" id="2486280"/>
    <lineage>
        <taxon>Bacteria</taxon>
        <taxon>Bacillati</taxon>
        <taxon>Bacillota</taxon>
        <taxon>Bacilli</taxon>
        <taxon>Bacillales</taxon>
        <taxon>Bacillaceae</taxon>
        <taxon>Ectobacillus</taxon>
    </lineage>
</organism>
<accession>A0ABT6H5U0</accession>
<feature type="transmembrane region" description="Helical" evidence="1">
    <location>
        <begin position="81"/>
        <end position="105"/>
    </location>
</feature>
<keyword evidence="3" id="KW-1185">Reference proteome</keyword>
<sequence length="108" mass="11525">MADRDYERLRDHTDEEYAAEVAPARIKHTVAEPTSGGAIFGFVALALGILSFFTFPVFFGITAVLIGLYAASKGARTTGRIAIILGAVAAVMALVFRVAVLSFLLSLF</sequence>
<evidence type="ECO:0000313" key="2">
    <source>
        <dbReference type="EMBL" id="MDG5754208.1"/>
    </source>
</evidence>
<evidence type="ECO:0000313" key="3">
    <source>
        <dbReference type="Proteomes" id="UP001218246"/>
    </source>
</evidence>
<keyword evidence="1" id="KW-1133">Transmembrane helix</keyword>
<name>A0ABT6H5U0_9BACI</name>
<dbReference type="InterPro" id="IPR055338">
    <property type="entry name" value="YqfX-like"/>
</dbReference>
<keyword evidence="1" id="KW-0472">Membrane</keyword>
<gene>
    <name evidence="2" type="ORF">P6P90_09525</name>
</gene>
<dbReference type="PANTHER" id="PTHR40040">
    <property type="entry name" value="SMALL HYDROPHOBIC PROTEIN-RELATED"/>
    <property type="match status" value="1"/>
</dbReference>
<dbReference type="PANTHER" id="PTHR40040:SF1">
    <property type="entry name" value="MEMBRANE PROTEIN"/>
    <property type="match status" value="1"/>
</dbReference>
<keyword evidence="1" id="KW-0812">Transmembrane</keyword>